<dbReference type="SUPFAM" id="SSF51445">
    <property type="entry name" value="(Trans)glycosidases"/>
    <property type="match status" value="1"/>
</dbReference>
<protein>
    <recommendedName>
        <fullName evidence="1">Glycoside hydrolase 35 catalytic domain-containing protein</fullName>
    </recommendedName>
</protein>
<proteinExistence type="predicted"/>
<dbReference type="Proteomes" id="UP000324832">
    <property type="component" value="Unassembled WGS sequence"/>
</dbReference>
<name>A0A5E4QFY5_9NEOP</name>
<dbReference type="InterPro" id="IPR031330">
    <property type="entry name" value="Gly_Hdrlase_35_cat"/>
</dbReference>
<dbReference type="Gene3D" id="2.60.120.260">
    <property type="entry name" value="Galactose-binding domain-like"/>
    <property type="match status" value="1"/>
</dbReference>
<dbReference type="EMBL" id="FZQP02002526">
    <property type="protein sequence ID" value="VVC95991.1"/>
    <property type="molecule type" value="Genomic_DNA"/>
</dbReference>
<reference evidence="2 3" key="1">
    <citation type="submission" date="2017-07" db="EMBL/GenBank/DDBJ databases">
        <authorList>
            <person name="Talla V."/>
            <person name="Backstrom N."/>
        </authorList>
    </citation>
    <scope>NUCLEOTIDE SEQUENCE [LARGE SCALE GENOMIC DNA]</scope>
</reference>
<evidence type="ECO:0000259" key="1">
    <source>
        <dbReference type="Pfam" id="PF01301"/>
    </source>
</evidence>
<dbReference type="AlphaFoldDB" id="A0A5E4QFY5"/>
<accession>A0A5E4QFY5</accession>
<evidence type="ECO:0000313" key="2">
    <source>
        <dbReference type="EMBL" id="VVC95991.1"/>
    </source>
</evidence>
<sequence>MLETLLSCTPRTASTIDKVANAFRELRKFMPTGPLMNSDRCQQGGSWTRSRIWSITASILTCICANYGPTYQPDITSYDYDAPLTEAGDPTPKYFAIRDALTKLKTFQNLAPLRKENMAK</sequence>
<feature type="domain" description="Glycoside hydrolase 35 catalytic" evidence="1">
    <location>
        <begin position="66"/>
        <end position="103"/>
    </location>
</feature>
<keyword evidence="3" id="KW-1185">Reference proteome</keyword>
<dbReference type="Pfam" id="PF01301">
    <property type="entry name" value="Glyco_hydro_35"/>
    <property type="match status" value="1"/>
</dbReference>
<dbReference type="InterPro" id="IPR017853">
    <property type="entry name" value="GH"/>
</dbReference>
<evidence type="ECO:0000313" key="3">
    <source>
        <dbReference type="Proteomes" id="UP000324832"/>
    </source>
</evidence>
<gene>
    <name evidence="2" type="ORF">LSINAPIS_LOCUS7591</name>
</gene>
<organism evidence="2 3">
    <name type="scientific">Leptidea sinapis</name>
    <dbReference type="NCBI Taxonomy" id="189913"/>
    <lineage>
        <taxon>Eukaryota</taxon>
        <taxon>Metazoa</taxon>
        <taxon>Ecdysozoa</taxon>
        <taxon>Arthropoda</taxon>
        <taxon>Hexapoda</taxon>
        <taxon>Insecta</taxon>
        <taxon>Pterygota</taxon>
        <taxon>Neoptera</taxon>
        <taxon>Endopterygota</taxon>
        <taxon>Lepidoptera</taxon>
        <taxon>Glossata</taxon>
        <taxon>Ditrysia</taxon>
        <taxon>Papilionoidea</taxon>
        <taxon>Pieridae</taxon>
        <taxon>Dismorphiinae</taxon>
        <taxon>Leptidea</taxon>
    </lineage>
</organism>